<reference evidence="8 9" key="1">
    <citation type="journal article" date="2023" name="IScience">
        <title>Expanded male sex-determining region conserved during the evolution of homothallism in the green alga Volvox.</title>
        <authorList>
            <person name="Yamamoto K."/>
            <person name="Matsuzaki R."/>
            <person name="Mahakham W."/>
            <person name="Heman W."/>
            <person name="Sekimoto H."/>
            <person name="Kawachi M."/>
            <person name="Minakuchi Y."/>
            <person name="Toyoda A."/>
            <person name="Nozaki H."/>
        </authorList>
    </citation>
    <scope>NUCLEOTIDE SEQUENCE [LARGE SCALE GENOMIC DNA]</scope>
    <source>
        <strain evidence="8 9">NIES-4468</strain>
    </source>
</reference>
<accession>A0ABQ5SIX9</accession>
<dbReference type="InterPro" id="IPR014710">
    <property type="entry name" value="RmlC-like_jellyroll"/>
</dbReference>
<comment type="cofactor">
    <cofactor evidence="7">
        <name>Fe cation</name>
        <dbReference type="ChEBI" id="CHEBI:24875"/>
    </cofactor>
    <text evidence="7">Binds 1 Fe cation per subunit.</text>
</comment>
<evidence type="ECO:0000256" key="6">
    <source>
        <dbReference type="ARBA" id="ARBA00023004"/>
    </source>
</evidence>
<dbReference type="Pfam" id="PF05995">
    <property type="entry name" value="CDO_I"/>
    <property type="match status" value="1"/>
</dbReference>
<comment type="similarity">
    <text evidence="1 7">Belongs to the cysteine dioxygenase family.</text>
</comment>
<dbReference type="InterPro" id="IPR010300">
    <property type="entry name" value="CDO_1"/>
</dbReference>
<dbReference type="CDD" id="cd10548">
    <property type="entry name" value="cupin_CDO"/>
    <property type="match status" value="1"/>
</dbReference>
<evidence type="ECO:0000313" key="8">
    <source>
        <dbReference type="EMBL" id="GLI69156.1"/>
    </source>
</evidence>
<dbReference type="Gene3D" id="2.60.120.10">
    <property type="entry name" value="Jelly Rolls"/>
    <property type="match status" value="1"/>
</dbReference>
<gene>
    <name evidence="8" type="ORF">VaNZ11_013724</name>
</gene>
<evidence type="ECO:0000256" key="4">
    <source>
        <dbReference type="ARBA" id="ARBA00022964"/>
    </source>
</evidence>
<dbReference type="PANTHER" id="PTHR12918">
    <property type="entry name" value="CYSTEINE DIOXYGENASE"/>
    <property type="match status" value="1"/>
</dbReference>
<keyword evidence="3 7" id="KW-0479">Metal-binding</keyword>
<evidence type="ECO:0000256" key="2">
    <source>
        <dbReference type="ARBA" id="ARBA00013133"/>
    </source>
</evidence>
<evidence type="ECO:0000313" key="9">
    <source>
        <dbReference type="Proteomes" id="UP001165090"/>
    </source>
</evidence>
<evidence type="ECO:0000256" key="3">
    <source>
        <dbReference type="ARBA" id="ARBA00022723"/>
    </source>
</evidence>
<organism evidence="8 9">
    <name type="scientific">Volvox africanus</name>
    <dbReference type="NCBI Taxonomy" id="51714"/>
    <lineage>
        <taxon>Eukaryota</taxon>
        <taxon>Viridiplantae</taxon>
        <taxon>Chlorophyta</taxon>
        <taxon>core chlorophytes</taxon>
        <taxon>Chlorophyceae</taxon>
        <taxon>CS clade</taxon>
        <taxon>Chlamydomonadales</taxon>
        <taxon>Volvocaceae</taxon>
        <taxon>Volvox</taxon>
    </lineage>
</organism>
<keyword evidence="9" id="KW-1185">Reference proteome</keyword>
<comment type="caution">
    <text evidence="8">The sequence shown here is derived from an EMBL/GenBank/DDBJ whole genome shotgun (WGS) entry which is preliminary data.</text>
</comment>
<sequence length="264" mass="29420">MPGTHVSGIDDGVVLVDYKAAAALDAVPRTCCSGLESPQLPVLIDQLLGELHAAFKAEKDAGYVIDNNQDPVSFKRLNQRVQELLKIYATSNPGDWRRFALFNDLHYVRNLVEANDDFELIVLCWKGGQVSRVHNHAASHCWLAVLDGEMREIQYQRIDPVVDGDEKPGDVVHVEVSKSTDMQLGDVGYINDHLALHSVGCYLSPEELPERIALNSRAGRNGWQLEGSVTLHLYSPPIRRVKIYEDDTVTERTPGYYSKGGVRV</sequence>
<dbReference type="EMBL" id="BSDZ01000080">
    <property type="protein sequence ID" value="GLI69156.1"/>
    <property type="molecule type" value="Genomic_DNA"/>
</dbReference>
<evidence type="ECO:0000256" key="5">
    <source>
        <dbReference type="ARBA" id="ARBA00023002"/>
    </source>
</evidence>
<keyword evidence="5 7" id="KW-0560">Oxidoreductase</keyword>
<evidence type="ECO:0000256" key="1">
    <source>
        <dbReference type="ARBA" id="ARBA00006622"/>
    </source>
</evidence>
<name>A0ABQ5SIX9_9CHLO</name>
<evidence type="ECO:0000256" key="7">
    <source>
        <dbReference type="RuleBase" id="RU366010"/>
    </source>
</evidence>
<keyword evidence="6 7" id="KW-0408">Iron</keyword>
<comment type="catalytic activity">
    <reaction evidence="7">
        <text>L-cysteine + O2 = 3-sulfino-L-alanine + H(+)</text>
        <dbReference type="Rhea" id="RHEA:20441"/>
        <dbReference type="ChEBI" id="CHEBI:15378"/>
        <dbReference type="ChEBI" id="CHEBI:15379"/>
        <dbReference type="ChEBI" id="CHEBI:35235"/>
        <dbReference type="ChEBI" id="CHEBI:61085"/>
        <dbReference type="EC" id="1.13.11.20"/>
    </reaction>
</comment>
<dbReference type="EC" id="1.13.11.20" evidence="2 7"/>
<proteinExistence type="inferred from homology"/>
<protein>
    <recommendedName>
        <fullName evidence="2 7">Cysteine dioxygenase</fullName>
        <ecNumber evidence="2 7">1.13.11.20</ecNumber>
    </recommendedName>
</protein>
<dbReference type="Proteomes" id="UP001165090">
    <property type="component" value="Unassembled WGS sequence"/>
</dbReference>
<dbReference type="InterPro" id="IPR011051">
    <property type="entry name" value="RmlC_Cupin_sf"/>
</dbReference>
<keyword evidence="4 7" id="KW-0223">Dioxygenase</keyword>
<dbReference type="PANTHER" id="PTHR12918:SF1">
    <property type="entry name" value="CYSTEINE DIOXYGENASE TYPE 1"/>
    <property type="match status" value="1"/>
</dbReference>
<dbReference type="SUPFAM" id="SSF51182">
    <property type="entry name" value="RmlC-like cupins"/>
    <property type="match status" value="1"/>
</dbReference>